<accession>A0A143HKA8</accession>
<dbReference type="AlphaFoldDB" id="A0A143HKA8"/>
<dbReference type="GeneID" id="76607570"/>
<dbReference type="RefSeq" id="WP_067152482.1">
    <property type="nucleotide sequence ID" value="NZ_CP014864.1"/>
</dbReference>
<feature type="region of interest" description="Disordered" evidence="1">
    <location>
        <begin position="50"/>
        <end position="81"/>
    </location>
</feature>
<dbReference type="EMBL" id="CP014864">
    <property type="protein sequence ID" value="AMX02165.1"/>
    <property type="molecule type" value="Genomic_DNA"/>
</dbReference>
<organism evidence="3 5">
    <name type="scientific">Microbulbifer thermotolerans</name>
    <dbReference type="NCBI Taxonomy" id="252514"/>
    <lineage>
        <taxon>Bacteria</taxon>
        <taxon>Pseudomonadati</taxon>
        <taxon>Pseudomonadota</taxon>
        <taxon>Gammaproteobacteria</taxon>
        <taxon>Cellvibrionales</taxon>
        <taxon>Microbulbiferaceae</taxon>
        <taxon>Microbulbifer</taxon>
    </lineage>
</organism>
<reference evidence="5" key="2">
    <citation type="submission" date="2016-03" db="EMBL/GenBank/DDBJ databases">
        <authorList>
            <person name="Lee Y.-S."/>
            <person name="Choi Y.-L."/>
        </authorList>
    </citation>
    <scope>NUCLEOTIDE SEQUENCE [LARGE SCALE GENOMIC DNA]</scope>
    <source>
        <strain evidence="5">DAU221</strain>
    </source>
</reference>
<evidence type="ECO:0000256" key="2">
    <source>
        <dbReference type="SAM" id="SignalP"/>
    </source>
</evidence>
<feature type="chain" id="PRO_5013476240" evidence="2">
    <location>
        <begin position="24"/>
        <end position="81"/>
    </location>
</feature>
<gene>
    <name evidence="3" type="ORF">A3224_05830</name>
    <name evidence="4" type="ORF">OQJ68_03975</name>
</gene>
<dbReference type="STRING" id="252514.A3224_05830"/>
<sequence>MITLPDPRRLGLFLLLLPISLLAADPKAQSALDADFLLFLNEWVDDSGEVFEPDNLEPSREVPPSETEEGQAARPQEEGDA</sequence>
<evidence type="ECO:0000313" key="4">
    <source>
        <dbReference type="EMBL" id="MCX2800938.1"/>
    </source>
</evidence>
<reference evidence="3" key="1">
    <citation type="submission" date="2016-03" db="EMBL/GenBank/DDBJ databases">
        <authorList>
            <person name="Ploux O."/>
        </authorList>
    </citation>
    <scope>NUCLEOTIDE SEQUENCE [LARGE SCALE GENOMIC DNA]</scope>
    <source>
        <strain evidence="3">DAU221</strain>
    </source>
</reference>
<dbReference type="KEGG" id="mthd:A3224_05830"/>
<keyword evidence="5" id="KW-1185">Reference proteome</keyword>
<evidence type="ECO:0000313" key="5">
    <source>
        <dbReference type="Proteomes" id="UP000076077"/>
    </source>
</evidence>
<evidence type="ECO:0000256" key="1">
    <source>
        <dbReference type="SAM" id="MobiDB-lite"/>
    </source>
</evidence>
<proteinExistence type="predicted"/>
<keyword evidence="2" id="KW-0732">Signal</keyword>
<protein>
    <submittedName>
        <fullName evidence="3">Uncharacterized protein</fullName>
    </submittedName>
</protein>
<dbReference type="Proteomes" id="UP001209730">
    <property type="component" value="Unassembled WGS sequence"/>
</dbReference>
<feature type="signal peptide" evidence="2">
    <location>
        <begin position="1"/>
        <end position="23"/>
    </location>
</feature>
<dbReference type="Proteomes" id="UP000076077">
    <property type="component" value="Chromosome"/>
</dbReference>
<name>A0A143HKA8_MICTH</name>
<reference evidence="4" key="3">
    <citation type="submission" date="2022-11" db="EMBL/GenBank/DDBJ databases">
        <title>Chitin-degrading and fungicidal potential of chitinolytic bacterial strains from marine environment of the Pacific Ocean regions.</title>
        <authorList>
            <person name="Pentekhina I."/>
            <person name="Nedashkovskaya O."/>
            <person name="Seitkalieva A."/>
            <person name="Podvolotskaya A."/>
            <person name="Tekutyeva L."/>
            <person name="Balabanova L."/>
        </authorList>
    </citation>
    <scope>NUCLEOTIDE SEQUENCE</scope>
    <source>
        <strain evidence="4">KMM 6838</strain>
    </source>
</reference>
<evidence type="ECO:0000313" key="3">
    <source>
        <dbReference type="EMBL" id="AMX02165.1"/>
    </source>
</evidence>
<dbReference type="EMBL" id="JAPHQB010000004">
    <property type="protein sequence ID" value="MCX2800938.1"/>
    <property type="molecule type" value="Genomic_DNA"/>
</dbReference>